<sequence>MREDGENCIIHGIRDDDSQFDENSLSDEPSSGANGTPSHGDQDIMMQESQSGGDGHRSNIHEDEIAYNVKEGPKIGMHFPTMDNLGNFYKEHARIVSTQRSEGMHACFDGYANARSTLKQFIEQYEMAICGTTENELLSEFISKTRLLTAYLHLDGKDSFNMRSLMKCSSWFKSKLSAYGTMIETSKRDEESNKHGMERYNILKRCIIND</sequence>
<feature type="region of interest" description="Disordered" evidence="2">
    <location>
        <begin position="1"/>
        <end position="59"/>
    </location>
</feature>
<keyword evidence="4" id="KW-1185">Reference proteome</keyword>
<evidence type="ECO:0000313" key="3">
    <source>
        <dbReference type="EMBL" id="KAF2301608.1"/>
    </source>
</evidence>
<comment type="caution">
    <text evidence="3">The sequence shown here is derived from an EMBL/GenBank/DDBJ whole genome shotgun (WGS) entry which is preliminary data.</text>
</comment>
<dbReference type="Proteomes" id="UP000467840">
    <property type="component" value="Chromosome 4"/>
</dbReference>
<name>A0A6A6LMX6_HEVBR</name>
<keyword evidence="1" id="KW-0479">Metal-binding</keyword>
<organism evidence="3 4">
    <name type="scientific">Hevea brasiliensis</name>
    <name type="common">Para rubber tree</name>
    <name type="synonym">Siphonia brasiliensis</name>
    <dbReference type="NCBI Taxonomy" id="3981"/>
    <lineage>
        <taxon>Eukaryota</taxon>
        <taxon>Viridiplantae</taxon>
        <taxon>Streptophyta</taxon>
        <taxon>Embryophyta</taxon>
        <taxon>Tracheophyta</taxon>
        <taxon>Spermatophyta</taxon>
        <taxon>Magnoliopsida</taxon>
        <taxon>eudicotyledons</taxon>
        <taxon>Gunneridae</taxon>
        <taxon>Pentapetalae</taxon>
        <taxon>rosids</taxon>
        <taxon>fabids</taxon>
        <taxon>Malpighiales</taxon>
        <taxon>Euphorbiaceae</taxon>
        <taxon>Crotonoideae</taxon>
        <taxon>Micrandreae</taxon>
        <taxon>Hevea</taxon>
    </lineage>
</organism>
<keyword evidence="1" id="KW-0863">Zinc-finger</keyword>
<accession>A0A6A6LMX6</accession>
<comment type="similarity">
    <text evidence="1">Belongs to the FHY3/FAR1 family.</text>
</comment>
<evidence type="ECO:0000256" key="1">
    <source>
        <dbReference type="RuleBase" id="RU367018"/>
    </source>
</evidence>
<proteinExistence type="inferred from homology"/>
<dbReference type="AlphaFoldDB" id="A0A6A6LMX6"/>
<protein>
    <recommendedName>
        <fullName evidence="1">Protein FAR1-RELATED SEQUENCE</fullName>
    </recommendedName>
</protein>
<dbReference type="GO" id="GO:0005634">
    <property type="term" value="C:nucleus"/>
    <property type="evidence" value="ECO:0007669"/>
    <property type="project" value="UniProtKB-SubCell"/>
</dbReference>
<keyword evidence="1" id="KW-0862">Zinc</keyword>
<dbReference type="PANTHER" id="PTHR31669:SF283">
    <property type="entry name" value="PROTEIN FAR1-RELATED SEQUENCE"/>
    <property type="match status" value="1"/>
</dbReference>
<evidence type="ECO:0000313" key="4">
    <source>
        <dbReference type="Proteomes" id="UP000467840"/>
    </source>
</evidence>
<keyword evidence="1" id="KW-0539">Nucleus</keyword>
<comment type="subcellular location">
    <subcellularLocation>
        <location evidence="1">Nucleus</location>
    </subcellularLocation>
</comment>
<dbReference type="GO" id="GO:0006355">
    <property type="term" value="P:regulation of DNA-templated transcription"/>
    <property type="evidence" value="ECO:0007669"/>
    <property type="project" value="UniProtKB-UniRule"/>
</dbReference>
<dbReference type="InterPro" id="IPR031052">
    <property type="entry name" value="FHY3/FAR1"/>
</dbReference>
<feature type="compositionally biased region" description="Polar residues" evidence="2">
    <location>
        <begin position="21"/>
        <end position="39"/>
    </location>
</feature>
<dbReference type="PANTHER" id="PTHR31669">
    <property type="entry name" value="PROTEIN FAR1-RELATED SEQUENCE 10-RELATED"/>
    <property type="match status" value="1"/>
</dbReference>
<dbReference type="GO" id="GO:0008270">
    <property type="term" value="F:zinc ion binding"/>
    <property type="evidence" value="ECO:0007669"/>
    <property type="project" value="UniProtKB-UniRule"/>
</dbReference>
<gene>
    <name evidence="3" type="ORF">GH714_028223</name>
</gene>
<reference evidence="3 4" key="1">
    <citation type="journal article" date="2020" name="Mol. Plant">
        <title>The Chromosome-Based Rubber Tree Genome Provides New Insights into Spurge Genome Evolution and Rubber Biosynthesis.</title>
        <authorList>
            <person name="Liu J."/>
            <person name="Shi C."/>
            <person name="Shi C.C."/>
            <person name="Li W."/>
            <person name="Zhang Q.J."/>
            <person name="Zhang Y."/>
            <person name="Li K."/>
            <person name="Lu H.F."/>
            <person name="Shi C."/>
            <person name="Zhu S.T."/>
            <person name="Xiao Z.Y."/>
            <person name="Nan H."/>
            <person name="Yue Y."/>
            <person name="Zhu X.G."/>
            <person name="Wu Y."/>
            <person name="Hong X.N."/>
            <person name="Fan G.Y."/>
            <person name="Tong Y."/>
            <person name="Zhang D."/>
            <person name="Mao C.L."/>
            <person name="Liu Y.L."/>
            <person name="Hao S.J."/>
            <person name="Liu W.Q."/>
            <person name="Lv M.Q."/>
            <person name="Zhang H.B."/>
            <person name="Liu Y."/>
            <person name="Hu-Tang G.R."/>
            <person name="Wang J.P."/>
            <person name="Wang J.H."/>
            <person name="Sun Y.H."/>
            <person name="Ni S.B."/>
            <person name="Chen W.B."/>
            <person name="Zhang X.C."/>
            <person name="Jiao Y.N."/>
            <person name="Eichler E.E."/>
            <person name="Li G.H."/>
            <person name="Liu X."/>
            <person name="Gao L.Z."/>
        </authorList>
    </citation>
    <scope>NUCLEOTIDE SEQUENCE [LARGE SCALE GENOMIC DNA]</scope>
    <source>
        <strain evidence="4">cv. GT1</strain>
        <tissue evidence="3">Leaf</tissue>
    </source>
</reference>
<evidence type="ECO:0000256" key="2">
    <source>
        <dbReference type="SAM" id="MobiDB-lite"/>
    </source>
</evidence>
<comment type="function">
    <text evidence="1">Putative transcription activator involved in regulating light control of development.</text>
</comment>
<dbReference type="EMBL" id="JAAGAX010000010">
    <property type="protein sequence ID" value="KAF2301608.1"/>
    <property type="molecule type" value="Genomic_DNA"/>
</dbReference>